<feature type="region of interest" description="Disordered" evidence="1">
    <location>
        <begin position="693"/>
        <end position="712"/>
    </location>
</feature>
<feature type="region of interest" description="Disordered" evidence="1">
    <location>
        <begin position="830"/>
        <end position="857"/>
    </location>
</feature>
<dbReference type="InParanoid" id="Q23ZG9"/>
<dbReference type="HOGENOM" id="CLU_314388_0_0_1"/>
<proteinExistence type="predicted"/>
<evidence type="ECO:0000313" key="2">
    <source>
        <dbReference type="EMBL" id="EAS01888.1"/>
    </source>
</evidence>
<dbReference type="KEGG" id="tet:TTHERM_00786940"/>
<name>Q23ZG9_TETTS</name>
<reference evidence="3" key="1">
    <citation type="journal article" date="2006" name="PLoS Biol.">
        <title>Macronuclear genome sequence of the ciliate Tetrahymena thermophila, a model eukaryote.</title>
        <authorList>
            <person name="Eisen J.A."/>
            <person name="Coyne R.S."/>
            <person name="Wu M."/>
            <person name="Wu D."/>
            <person name="Thiagarajan M."/>
            <person name="Wortman J.R."/>
            <person name="Badger J.H."/>
            <person name="Ren Q."/>
            <person name="Amedeo P."/>
            <person name="Jones K.M."/>
            <person name="Tallon L.J."/>
            <person name="Delcher A.L."/>
            <person name="Salzberg S.L."/>
            <person name="Silva J.C."/>
            <person name="Haas B.J."/>
            <person name="Majoros W.H."/>
            <person name="Farzad M."/>
            <person name="Carlton J.M."/>
            <person name="Smith R.K. Jr."/>
            <person name="Garg J."/>
            <person name="Pearlman R.E."/>
            <person name="Karrer K.M."/>
            <person name="Sun L."/>
            <person name="Manning G."/>
            <person name="Elde N.C."/>
            <person name="Turkewitz A.P."/>
            <person name="Asai D.J."/>
            <person name="Wilkes D.E."/>
            <person name="Wang Y."/>
            <person name="Cai H."/>
            <person name="Collins K."/>
            <person name="Stewart B.A."/>
            <person name="Lee S.R."/>
            <person name="Wilamowska K."/>
            <person name="Weinberg Z."/>
            <person name="Ruzzo W.L."/>
            <person name="Wloga D."/>
            <person name="Gaertig J."/>
            <person name="Frankel J."/>
            <person name="Tsao C.-C."/>
            <person name="Gorovsky M.A."/>
            <person name="Keeling P.J."/>
            <person name="Waller R.F."/>
            <person name="Patron N.J."/>
            <person name="Cherry J.M."/>
            <person name="Stover N.A."/>
            <person name="Krieger C.J."/>
            <person name="del Toro C."/>
            <person name="Ryder H.F."/>
            <person name="Williamson S.C."/>
            <person name="Barbeau R.A."/>
            <person name="Hamilton E.P."/>
            <person name="Orias E."/>
        </authorList>
    </citation>
    <scope>NUCLEOTIDE SEQUENCE [LARGE SCALE GENOMIC DNA]</scope>
    <source>
        <strain evidence="3">SB210</strain>
    </source>
</reference>
<dbReference type="RefSeq" id="XP_001022133.1">
    <property type="nucleotide sequence ID" value="XM_001022133.3"/>
</dbReference>
<sequence>MKIQKTYESLLKDSSKSDKYIEELQRNNFKARIEDWDAFINLLHDKKLKPESEVVLVNYLSSNILENEYQNTLNNTQDSKIILNLLNIISFKIKSQTEELKRMLSIPYGTIYCYLSRKIYKNLQDFNESHKKIKQRIEEDGKHLTKLLEFCFKDVIVNQSSASNDLQYIQLIKPFLQQFNKILSSQPHIFKNQAKFIEHILFQALEYKSSSQQELVLLPESLQDEVVLLFSSLPKSINTVAAYPERVKYFLNRYINNFYYGFLFVCRGVSQEDILRNYSYEDGFAAQPTFIFDWESLKATTNNSNEVKTAVQSRMRLLSKLIRSTMSHIKEDSVHNWNMLNYLKIIENILSLDSKHLEKKISTKKAQKDALSNLESLLDSKLVISKDDYEEVSYSIKCMALKILNGFIEVSQQGFVKYSEWLYNALYFITINYESNYSITKNLLKTCVVILQTCGSIFFEFGEYLLYQSPLNPLELLQQYYGNYLKQYKQAANTDTSAAIDEMNFRKDKKGKRIVNENSTLQQDLKSGGDRIVIRETGIVLTKQVLENELIRTMNESQFNSLAQQILQTISLFLQKCGRLQIKPELIANLDQCFSKIISYPRVFAFSPNDNKEVFLQCLEALLMNNILKYEESQLIGEFDLFYQQYTLAEKQLEYVSICQQVKNRIYCIRQSKRLSFIDNSIDLQNYFEKRHQQLQNDRNNETQAEESALMSEADLSTKYQTTNLSNKLPQSSNFSQEAFKNCELKKTLTEELYPQRNLDENESWGEVIQNNGNNNHSERESSPQQNGQEINLKRNFTNLISSDKEQNNIVTDVVQKKQQLDQNNYNELSKQQSLLSNKATISSGSESEANRLNQIPSQSNKAPIFFGQATTNTNSLFQKPAFNQASSSSLFNKAQEQSDKQIEQNTNDNQNDIQEEDNEDMVLQPVLDLD</sequence>
<dbReference type="GeneID" id="7831179"/>
<dbReference type="AlphaFoldDB" id="Q23ZG9"/>
<evidence type="ECO:0000313" key="3">
    <source>
        <dbReference type="Proteomes" id="UP000009168"/>
    </source>
</evidence>
<dbReference type="OMA" id="ENEDWED"/>
<feature type="region of interest" description="Disordered" evidence="1">
    <location>
        <begin position="761"/>
        <end position="790"/>
    </location>
</feature>
<keyword evidence="3" id="KW-1185">Reference proteome</keyword>
<accession>Q23ZG9</accession>
<evidence type="ECO:0000256" key="1">
    <source>
        <dbReference type="SAM" id="MobiDB-lite"/>
    </source>
</evidence>
<gene>
    <name evidence="2" type="ORF">TTHERM_00786940</name>
</gene>
<dbReference type="OrthoDB" id="10685016at2759"/>
<dbReference type="Proteomes" id="UP000009168">
    <property type="component" value="Unassembled WGS sequence"/>
</dbReference>
<feature type="region of interest" description="Disordered" evidence="1">
    <location>
        <begin position="888"/>
        <end position="931"/>
    </location>
</feature>
<feature type="compositionally biased region" description="Low complexity" evidence="1">
    <location>
        <begin position="904"/>
        <end position="913"/>
    </location>
</feature>
<protein>
    <submittedName>
        <fullName evidence="2">Uncharacterized protein</fullName>
    </submittedName>
</protein>
<dbReference type="EMBL" id="GG662552">
    <property type="protein sequence ID" value="EAS01888.1"/>
    <property type="molecule type" value="Genomic_DNA"/>
</dbReference>
<organism evidence="2 3">
    <name type="scientific">Tetrahymena thermophila (strain SB210)</name>
    <dbReference type="NCBI Taxonomy" id="312017"/>
    <lineage>
        <taxon>Eukaryota</taxon>
        <taxon>Sar</taxon>
        <taxon>Alveolata</taxon>
        <taxon>Ciliophora</taxon>
        <taxon>Intramacronucleata</taxon>
        <taxon>Oligohymenophorea</taxon>
        <taxon>Hymenostomatida</taxon>
        <taxon>Tetrahymenina</taxon>
        <taxon>Tetrahymenidae</taxon>
        <taxon>Tetrahymena</taxon>
    </lineage>
</organism>